<organism evidence="1 2">
    <name type="scientific">Roseovarius rhodophyticola</name>
    <dbReference type="NCBI Taxonomy" id="3080827"/>
    <lineage>
        <taxon>Bacteria</taxon>
        <taxon>Pseudomonadati</taxon>
        <taxon>Pseudomonadota</taxon>
        <taxon>Alphaproteobacteria</taxon>
        <taxon>Rhodobacterales</taxon>
        <taxon>Roseobacteraceae</taxon>
        <taxon>Roseovarius</taxon>
    </lineage>
</organism>
<accession>A0ABZ2TAK5</accession>
<sequence>MRALLADDFAYARDWQDLQKRLQYKGYALREAGAGLALVCATSGERRAKASDLGYSYTRLMRRFHAPFPGHSHAYLFHRAR</sequence>
<dbReference type="EMBL" id="CP146606">
    <property type="protein sequence ID" value="WYK16727.1"/>
    <property type="molecule type" value="Genomic_DNA"/>
</dbReference>
<reference evidence="1 2" key="1">
    <citation type="submission" date="2024-02" db="EMBL/GenBank/DDBJ databases">
        <title>Roseovarius strain W115 nov., isolated from a marine algae.</title>
        <authorList>
            <person name="Lee M.W."/>
            <person name="Lee J.K."/>
            <person name="Kim J.M."/>
            <person name="Choi D.G."/>
            <person name="Baek J.H."/>
            <person name="Bayburt H."/>
            <person name="Jung J.J."/>
            <person name="Han D.M."/>
            <person name="Jeon C.O."/>
        </authorList>
    </citation>
    <scope>NUCLEOTIDE SEQUENCE [LARGE SCALE GENOMIC DNA]</scope>
    <source>
        <strain evidence="1 2">W115</strain>
    </source>
</reference>
<dbReference type="RefSeq" id="WP_317056797.1">
    <property type="nucleotide sequence ID" value="NZ_CP146606.1"/>
</dbReference>
<protein>
    <recommendedName>
        <fullName evidence="3">HTH araC/xylS-type domain-containing protein</fullName>
    </recommendedName>
</protein>
<evidence type="ECO:0000313" key="2">
    <source>
        <dbReference type="Proteomes" id="UP001281305"/>
    </source>
</evidence>
<proteinExistence type="predicted"/>
<dbReference type="Proteomes" id="UP001281305">
    <property type="component" value="Chromosome"/>
</dbReference>
<gene>
    <name evidence="1" type="ORF">RZS32_009790</name>
</gene>
<name>A0ABZ2TAK5_9RHOB</name>
<keyword evidence="2" id="KW-1185">Reference proteome</keyword>
<evidence type="ECO:0008006" key="3">
    <source>
        <dbReference type="Google" id="ProtNLM"/>
    </source>
</evidence>
<evidence type="ECO:0000313" key="1">
    <source>
        <dbReference type="EMBL" id="WYK16727.1"/>
    </source>
</evidence>